<dbReference type="HOGENOM" id="CLU_069310_2_0_9"/>
<protein>
    <submittedName>
        <fullName evidence="1">Stage II sporulation protein R</fullName>
    </submittedName>
</protein>
<dbReference type="OrthoDB" id="9793324at2"/>
<dbReference type="KEGG" id="hhl:Halha_1688"/>
<accession>L0KAQ4</accession>
<dbReference type="Pfam" id="PF09551">
    <property type="entry name" value="Spore_II_R"/>
    <property type="match status" value="1"/>
</dbReference>
<dbReference type="Proteomes" id="UP000010880">
    <property type="component" value="Chromosome"/>
</dbReference>
<dbReference type="eggNOG" id="ENOG5031K93">
    <property type="taxonomic scope" value="Bacteria"/>
</dbReference>
<name>L0KAQ4_HALHC</name>
<reference evidence="2" key="1">
    <citation type="submission" date="2012-02" db="EMBL/GenBank/DDBJ databases">
        <title>The complete genome of Halobacteroides halobius DSM 5150.</title>
        <authorList>
            <person name="Lucas S."/>
            <person name="Copeland A."/>
            <person name="Lapidus A."/>
            <person name="Glavina del Rio T."/>
            <person name="Dalin E."/>
            <person name="Tice H."/>
            <person name="Bruce D."/>
            <person name="Goodwin L."/>
            <person name="Pitluck S."/>
            <person name="Peters L."/>
            <person name="Mikhailova N."/>
            <person name="Gu W."/>
            <person name="Kyrpides N."/>
            <person name="Mavromatis K."/>
            <person name="Ivanova N."/>
            <person name="Brettin T."/>
            <person name="Detter J.C."/>
            <person name="Han C."/>
            <person name="Larimer F."/>
            <person name="Land M."/>
            <person name="Hauser L."/>
            <person name="Markowitz V."/>
            <person name="Cheng J.-F."/>
            <person name="Hugenholtz P."/>
            <person name="Woyke T."/>
            <person name="Wu D."/>
            <person name="Tindall B."/>
            <person name="Pomrenke H."/>
            <person name="Brambilla E."/>
            <person name="Klenk H.-P."/>
            <person name="Eisen J.A."/>
        </authorList>
    </citation>
    <scope>NUCLEOTIDE SEQUENCE [LARGE SCALE GENOMIC DNA]</scope>
    <source>
        <strain evidence="2">ATCC 35273 / DSM 5150 / MD-1</strain>
    </source>
</reference>
<dbReference type="EMBL" id="CP003359">
    <property type="protein sequence ID" value="AGB41625.1"/>
    <property type="molecule type" value="Genomic_DNA"/>
</dbReference>
<dbReference type="PATRIC" id="fig|748449.3.peg.1640"/>
<sequence>MRISKRIKVVILTSILISLLFIIGIRGSITFKNESSKRASSSDSLVRLHVIANSNSLEDQRIKRQVRDILLKQASKLYITAAKGKKIFDPKAIVRKNLNNLEEIIEAKLGQENKSYGVSLKLGEFQFPTRSYGGMTLVAGKYQALRVVLGAGNGANWWCVLFPPLCFIDSVNEISKRELKRMSFKKENKEEIPVEFKFKLIEVLRENPQYVKSKLRLAHILETSFPGLSKLIFSGKEQDE</sequence>
<gene>
    <name evidence="1" type="ordered locus">Halha_1688</name>
</gene>
<dbReference type="NCBIfam" id="TIGR02837">
    <property type="entry name" value="spore_II_R"/>
    <property type="match status" value="1"/>
</dbReference>
<evidence type="ECO:0000313" key="2">
    <source>
        <dbReference type="Proteomes" id="UP000010880"/>
    </source>
</evidence>
<keyword evidence="2" id="KW-1185">Reference proteome</keyword>
<organism evidence="1 2">
    <name type="scientific">Halobacteroides halobius (strain ATCC 35273 / DSM 5150 / MD-1)</name>
    <dbReference type="NCBI Taxonomy" id="748449"/>
    <lineage>
        <taxon>Bacteria</taxon>
        <taxon>Bacillati</taxon>
        <taxon>Bacillota</taxon>
        <taxon>Clostridia</taxon>
        <taxon>Halanaerobiales</taxon>
        <taxon>Halobacteroidaceae</taxon>
        <taxon>Halobacteroides</taxon>
    </lineage>
</organism>
<dbReference type="RefSeq" id="WP_015327341.1">
    <property type="nucleotide sequence ID" value="NC_019978.1"/>
</dbReference>
<proteinExistence type="predicted"/>
<dbReference type="InterPro" id="IPR014202">
    <property type="entry name" value="Spore_II_R"/>
</dbReference>
<dbReference type="AlphaFoldDB" id="L0KAQ4"/>
<dbReference type="STRING" id="748449.Halha_1688"/>
<evidence type="ECO:0000313" key="1">
    <source>
        <dbReference type="EMBL" id="AGB41625.1"/>
    </source>
</evidence>